<dbReference type="PANTHER" id="PTHR11669:SF8">
    <property type="entry name" value="DNA POLYMERASE III SUBUNIT DELTA"/>
    <property type="match status" value="1"/>
</dbReference>
<name>A0ABT9YBC6_9FIRM</name>
<dbReference type="NCBIfam" id="TIGR00678">
    <property type="entry name" value="holB"/>
    <property type="match status" value="1"/>
</dbReference>
<dbReference type="RefSeq" id="WP_307225121.1">
    <property type="nucleotide sequence ID" value="NZ_JAUSUE010000021.1"/>
</dbReference>
<dbReference type="Gene3D" id="3.40.50.300">
    <property type="entry name" value="P-loop containing nucleotide triphosphate hydrolases"/>
    <property type="match status" value="1"/>
</dbReference>
<keyword evidence="1" id="KW-0808">Transferase</keyword>
<dbReference type="EMBL" id="JAUSUE010000021">
    <property type="protein sequence ID" value="MDQ0204795.1"/>
    <property type="molecule type" value="Genomic_DNA"/>
</dbReference>
<dbReference type="GO" id="GO:0003887">
    <property type="term" value="F:DNA-directed DNA polymerase activity"/>
    <property type="evidence" value="ECO:0007669"/>
    <property type="project" value="UniProtKB-EC"/>
</dbReference>
<protein>
    <submittedName>
        <fullName evidence="1">DNA polymerase-3 subunit delta</fullName>
        <ecNumber evidence="1">2.7.7.7</ecNumber>
    </submittedName>
</protein>
<organism evidence="1 2">
    <name type="scientific">Pectinatus haikarae</name>
    <dbReference type="NCBI Taxonomy" id="349096"/>
    <lineage>
        <taxon>Bacteria</taxon>
        <taxon>Bacillati</taxon>
        <taxon>Bacillota</taxon>
        <taxon>Negativicutes</taxon>
        <taxon>Selenomonadales</taxon>
        <taxon>Selenomonadaceae</taxon>
        <taxon>Pectinatus</taxon>
    </lineage>
</organism>
<dbReference type="InterPro" id="IPR050238">
    <property type="entry name" value="DNA_Rep/Repair_Clamp_Loader"/>
</dbReference>
<dbReference type="Pfam" id="PF13177">
    <property type="entry name" value="DNA_pol3_delta2"/>
    <property type="match status" value="1"/>
</dbReference>
<accession>A0ABT9YBC6</accession>
<dbReference type="InterPro" id="IPR027417">
    <property type="entry name" value="P-loop_NTPase"/>
</dbReference>
<evidence type="ECO:0000313" key="1">
    <source>
        <dbReference type="EMBL" id="MDQ0204795.1"/>
    </source>
</evidence>
<keyword evidence="2" id="KW-1185">Reference proteome</keyword>
<dbReference type="Proteomes" id="UP001239167">
    <property type="component" value="Unassembled WGS sequence"/>
</dbReference>
<dbReference type="SUPFAM" id="SSF52540">
    <property type="entry name" value="P-loop containing nucleoside triphosphate hydrolases"/>
    <property type="match status" value="1"/>
</dbReference>
<keyword evidence="1" id="KW-0548">Nucleotidyltransferase</keyword>
<gene>
    <name evidence="1" type="ORF">J2S01_002528</name>
</gene>
<dbReference type="EC" id="2.7.7.7" evidence="1"/>
<sequence>MIVHWQDIKGHSQIADSLKIMVAEDRLPHAMLFSGMAGVGKFLMGMAFASALLCEKKDGPCRHCPSCMALQNNVHPDFFVLEPEGKTVQMIKIEQIRQLQKEISLSAYLADKRVVLIRNADRMNENAANCLLKTLEEPVGNIFFILTADNEKKILPTVLSRCMKIYFSPLSDTLISDIMADQNIKRDKSEALAKLAGGSAEQALALYENGGMENRLAAFDFLKTIFSFTDEDIWTLADKLAASGREKFGEWLLYLQLFWRDMAALDGDAECMKLYNNDMKAELMQVKADWGITAVFAACKYVQEMQRRLLTNADVRLIAEKFIIDLRYLK</sequence>
<comment type="caution">
    <text evidence="1">The sequence shown here is derived from an EMBL/GenBank/DDBJ whole genome shotgun (WGS) entry which is preliminary data.</text>
</comment>
<dbReference type="PANTHER" id="PTHR11669">
    <property type="entry name" value="REPLICATION FACTOR C / DNA POLYMERASE III GAMMA-TAU SUBUNIT"/>
    <property type="match status" value="1"/>
</dbReference>
<dbReference type="InterPro" id="IPR004622">
    <property type="entry name" value="DNA_pol_HolB"/>
</dbReference>
<reference evidence="1 2" key="1">
    <citation type="submission" date="2023-07" db="EMBL/GenBank/DDBJ databases">
        <title>Genomic Encyclopedia of Type Strains, Phase IV (KMG-IV): sequencing the most valuable type-strain genomes for metagenomic binning, comparative biology and taxonomic classification.</title>
        <authorList>
            <person name="Goeker M."/>
        </authorList>
    </citation>
    <scope>NUCLEOTIDE SEQUENCE [LARGE SCALE GENOMIC DNA]</scope>
    <source>
        <strain evidence="1 2">DSM 16980</strain>
    </source>
</reference>
<proteinExistence type="predicted"/>
<evidence type="ECO:0000313" key="2">
    <source>
        <dbReference type="Proteomes" id="UP001239167"/>
    </source>
</evidence>